<accession>A0A1Y6D1L4</accession>
<proteinExistence type="predicted"/>
<dbReference type="STRING" id="1760988.SAMN02949497_3937"/>
<protein>
    <submittedName>
        <fullName evidence="3">Uncharacterized protein</fullName>
    </submittedName>
</protein>
<feature type="compositionally biased region" description="Polar residues" evidence="2">
    <location>
        <begin position="134"/>
        <end position="146"/>
    </location>
</feature>
<organism evidence="3 4">
    <name type="scientific">Methylomagnum ishizawai</name>
    <dbReference type="NCBI Taxonomy" id="1760988"/>
    <lineage>
        <taxon>Bacteria</taxon>
        <taxon>Pseudomonadati</taxon>
        <taxon>Pseudomonadota</taxon>
        <taxon>Gammaproteobacteria</taxon>
        <taxon>Methylococcales</taxon>
        <taxon>Methylococcaceae</taxon>
        <taxon>Methylomagnum</taxon>
    </lineage>
</organism>
<evidence type="ECO:0000313" key="3">
    <source>
        <dbReference type="EMBL" id="SMF96537.1"/>
    </source>
</evidence>
<dbReference type="Proteomes" id="UP000192923">
    <property type="component" value="Unassembled WGS sequence"/>
</dbReference>
<feature type="coiled-coil region" evidence="1">
    <location>
        <begin position="156"/>
        <end position="190"/>
    </location>
</feature>
<gene>
    <name evidence="3" type="ORF">SAMN02949497_3937</name>
</gene>
<reference evidence="3 4" key="1">
    <citation type="submission" date="2016-12" db="EMBL/GenBank/DDBJ databases">
        <authorList>
            <person name="Song W.-J."/>
            <person name="Kurnit D.M."/>
        </authorList>
    </citation>
    <scope>NUCLEOTIDE SEQUENCE [LARGE SCALE GENOMIC DNA]</scope>
    <source>
        <strain evidence="3 4">175</strain>
    </source>
</reference>
<evidence type="ECO:0000313" key="4">
    <source>
        <dbReference type="Proteomes" id="UP000192923"/>
    </source>
</evidence>
<feature type="compositionally biased region" description="Gly residues" evidence="2">
    <location>
        <begin position="9"/>
        <end position="18"/>
    </location>
</feature>
<dbReference type="EMBL" id="FXAM01000001">
    <property type="protein sequence ID" value="SMF96537.1"/>
    <property type="molecule type" value="Genomic_DNA"/>
</dbReference>
<dbReference type="AlphaFoldDB" id="A0A1Y6D1L4"/>
<evidence type="ECO:0000256" key="1">
    <source>
        <dbReference type="SAM" id="Coils"/>
    </source>
</evidence>
<keyword evidence="4" id="KW-1185">Reference proteome</keyword>
<feature type="region of interest" description="Disordered" evidence="2">
    <location>
        <begin position="1"/>
        <end position="146"/>
    </location>
</feature>
<sequence>MTLFHPGQKSGGTGGTGGTNHQEPNGINGFQEWGFVPPKQKRVGHGGTNGTGLPGLFVPPVPPKERVGGTFPQPQESSNGAGFRGLSHLSHLSHRKKRLPGKFPRPGPKNRAAMAPAHPVPPGTPAPAECPNPLSNEGLTHMNHPNPTVQAALADLETAAAQFEKVRGQYQDLTDKAAAQNALADEAEADATRHAEAIHAGIRDGSLNKGQVQELALAQTTAATLGQQYRGFAAELLAEAELIKPKANGASLTAKETWNKAIEVYADAEFQTILDEIGYKLEMAIRLQIWKYQAHPDKRNLEISYSNDSPAKPGLFCAMKYLEKHIAKKLDQPRLNEYSELTAALMNKPTFRFSKPFVLFTRKDG</sequence>
<name>A0A1Y6D1L4_9GAMM</name>
<evidence type="ECO:0000256" key="2">
    <source>
        <dbReference type="SAM" id="MobiDB-lite"/>
    </source>
</evidence>
<keyword evidence="1" id="KW-0175">Coiled coil</keyword>
<feature type="compositionally biased region" description="Basic residues" evidence="2">
    <location>
        <begin position="91"/>
        <end position="100"/>
    </location>
</feature>
<feature type="compositionally biased region" description="Pro residues" evidence="2">
    <location>
        <begin position="118"/>
        <end position="130"/>
    </location>
</feature>